<dbReference type="InterPro" id="IPR015124">
    <property type="entry name" value="Stf0"/>
</dbReference>
<dbReference type="Proteomes" id="UP001320122">
    <property type="component" value="Unassembled WGS sequence"/>
</dbReference>
<dbReference type="Gene3D" id="3.40.50.300">
    <property type="entry name" value="P-loop containing nucleotide triphosphate hydrolases"/>
    <property type="match status" value="1"/>
</dbReference>
<protein>
    <recommendedName>
        <fullName evidence="1">Sulphotransferase Stf0 domain-containing protein</fullName>
    </recommendedName>
</protein>
<organism evidence="2 3">
    <name type="scientific">Billgrantia zhangzhouensis</name>
    <dbReference type="NCBI Taxonomy" id="2733481"/>
    <lineage>
        <taxon>Bacteria</taxon>
        <taxon>Pseudomonadati</taxon>
        <taxon>Pseudomonadota</taxon>
        <taxon>Gammaproteobacteria</taxon>
        <taxon>Oceanospirillales</taxon>
        <taxon>Halomonadaceae</taxon>
        <taxon>Billgrantia</taxon>
    </lineage>
</organism>
<dbReference type="InterPro" id="IPR027417">
    <property type="entry name" value="P-loop_NTPase"/>
</dbReference>
<reference evidence="2 3" key="1">
    <citation type="journal article" date="2021" name="Front. Microbiol.">
        <title>Aerobic Denitrification and Heterotrophic Sulfur Oxidation in the Genus Halomonas Revealed by Six Novel Species Characterizations and Genome-Based Analysis.</title>
        <authorList>
            <person name="Wang L."/>
            <person name="Shao Z."/>
        </authorList>
    </citation>
    <scope>NUCLEOTIDE SEQUENCE [LARGE SCALE GENOMIC DNA]</scope>
    <source>
        <strain evidence="2 3">MCCC 1A11036</strain>
    </source>
</reference>
<dbReference type="RefSeq" id="WP_234272306.1">
    <property type="nucleotide sequence ID" value="NZ_JABFTT010000002.1"/>
</dbReference>
<comment type="caution">
    <text evidence="2">The sequence shown here is derived from an EMBL/GenBank/DDBJ whole genome shotgun (WGS) entry which is preliminary data.</text>
</comment>
<dbReference type="EMBL" id="JABFTT010000002">
    <property type="protein sequence ID" value="MCE8018920.1"/>
    <property type="molecule type" value="Genomic_DNA"/>
</dbReference>
<name>A0ABS9AAH9_9GAMM</name>
<evidence type="ECO:0000313" key="2">
    <source>
        <dbReference type="EMBL" id="MCE8018920.1"/>
    </source>
</evidence>
<accession>A0ABS9AAH9</accession>
<evidence type="ECO:0000259" key="1">
    <source>
        <dbReference type="Pfam" id="PF09037"/>
    </source>
</evidence>
<gene>
    <name evidence="2" type="ORF">HOP51_02130</name>
</gene>
<keyword evidence="3" id="KW-1185">Reference proteome</keyword>
<proteinExistence type="predicted"/>
<evidence type="ECO:0000313" key="3">
    <source>
        <dbReference type="Proteomes" id="UP001320122"/>
    </source>
</evidence>
<dbReference type="InterPro" id="IPR024628">
    <property type="entry name" value="Sulfotransferase_Stf0_dom"/>
</dbReference>
<feature type="domain" description="Sulphotransferase Stf0" evidence="1">
    <location>
        <begin position="10"/>
        <end position="229"/>
    </location>
</feature>
<dbReference type="SUPFAM" id="SSF52540">
    <property type="entry name" value="P-loop containing nucleoside triphosphate hydrolases"/>
    <property type="match status" value="1"/>
</dbReference>
<sequence length="239" mass="27648">MKALNESKNYFICSTQRSGSSYLCHLLRATNVLGRPGEIFGKAKAISNIERKIGISSENYELFAKEVFRHWRSSNGVSGVKVHYHQFEELVSKVRLGKIFPNIKFIFIDRDDVVAQAVSLYKARVSGKWSSDHNAIREAVYSYKEIKSCLDILVSEKNKWKAFFSVCGINPLRISYEELEVAPERKVSLICSYLNVDVKEFSAENALEVKIKKQRDVETKEWIDRFRQDSINDWFKTND</sequence>
<dbReference type="Pfam" id="PF09037">
    <property type="entry name" value="Sulphotransf"/>
    <property type="match status" value="1"/>
</dbReference>
<dbReference type="PIRSF" id="PIRSF021497">
    <property type="entry name" value="Sulphotransferase_Stf0"/>
    <property type="match status" value="1"/>
</dbReference>